<sequence length="201" mass="22842">MAAPKYLKRYLMVQGNEMPVLSRITERISVEFDPEMELEELRDIHKASIQEYRKLQESLDIEAMEALAYPDISDRLKLYTESFLDISKAISSLMDLKVAIVNRMLENCTCCERRCEINRKEGEKGFCRLTDVSRYASEFLHMGEEPELVPSHTIFFTGLRSLPASTARTGTSPHARNAEPKSIPENSQSLLTSEGCTGQKT</sequence>
<protein>
    <submittedName>
        <fullName evidence="2">Uncharacterized protein</fullName>
    </submittedName>
</protein>
<evidence type="ECO:0000313" key="2">
    <source>
        <dbReference type="EMBL" id="AKB28166.1"/>
    </source>
</evidence>
<organism evidence="2 3">
    <name type="scientific">Methanosarcina siciliae T4/M</name>
    <dbReference type="NCBI Taxonomy" id="1434120"/>
    <lineage>
        <taxon>Archaea</taxon>
        <taxon>Methanobacteriati</taxon>
        <taxon>Methanobacteriota</taxon>
        <taxon>Stenosarchaea group</taxon>
        <taxon>Methanomicrobia</taxon>
        <taxon>Methanosarcinales</taxon>
        <taxon>Methanosarcinaceae</taxon>
        <taxon>Methanosarcina</taxon>
    </lineage>
</organism>
<keyword evidence="3" id="KW-1185">Reference proteome</keyword>
<gene>
    <name evidence="2" type="ORF">MSSIT_1447</name>
</gene>
<reference evidence="2 3" key="1">
    <citation type="submission" date="2014-07" db="EMBL/GenBank/DDBJ databases">
        <title>Methanogenic archaea and the global carbon cycle.</title>
        <authorList>
            <person name="Henriksen J.R."/>
            <person name="Luke J."/>
            <person name="Reinhart S."/>
            <person name="Benedict M.N."/>
            <person name="Youngblut N.D."/>
            <person name="Metcalf M.E."/>
            <person name="Whitaker R.J."/>
            <person name="Metcalf W.W."/>
        </authorList>
    </citation>
    <scope>NUCLEOTIDE SEQUENCE [LARGE SCALE GENOMIC DNA]</scope>
    <source>
        <strain evidence="2 3">T4/M</strain>
    </source>
</reference>
<dbReference type="PANTHER" id="PTHR43075:SF1">
    <property type="entry name" value="FORMATE LYASE ACTIVATING ENZYME, PUTATIVE (AFU_ORTHOLOGUE AFUA_2G15630)-RELATED"/>
    <property type="match status" value="1"/>
</dbReference>
<dbReference type="InterPro" id="IPR040085">
    <property type="entry name" value="MJ0674-like"/>
</dbReference>
<name>A0A0E3L8A2_9EURY</name>
<accession>A0A0E3L8A2</accession>
<dbReference type="GeneID" id="69042855"/>
<dbReference type="PANTHER" id="PTHR43075">
    <property type="entry name" value="FORMATE LYASE ACTIVATING ENZYME, PUTATIVE (AFU_ORTHOLOGUE AFUA_2G15630)-RELATED"/>
    <property type="match status" value="1"/>
</dbReference>
<dbReference type="PATRIC" id="fig|1434120.4.peg.1853"/>
<proteinExistence type="predicted"/>
<dbReference type="KEGG" id="msw:MSSIT_1447"/>
<evidence type="ECO:0000256" key="1">
    <source>
        <dbReference type="SAM" id="MobiDB-lite"/>
    </source>
</evidence>
<dbReference type="EMBL" id="CP009506">
    <property type="protein sequence ID" value="AKB28166.1"/>
    <property type="molecule type" value="Genomic_DNA"/>
</dbReference>
<evidence type="ECO:0000313" key="3">
    <source>
        <dbReference type="Proteomes" id="UP000033111"/>
    </source>
</evidence>
<dbReference type="HOGENOM" id="CLU_1357935_0_0_2"/>
<feature type="compositionally biased region" description="Polar residues" evidence="1">
    <location>
        <begin position="165"/>
        <end position="174"/>
    </location>
</feature>
<dbReference type="AlphaFoldDB" id="A0A0E3L8A2"/>
<dbReference type="Proteomes" id="UP000033111">
    <property type="component" value="Chromosome"/>
</dbReference>
<feature type="region of interest" description="Disordered" evidence="1">
    <location>
        <begin position="165"/>
        <end position="201"/>
    </location>
</feature>
<dbReference type="RefSeq" id="WP_231590472.1">
    <property type="nucleotide sequence ID" value="NZ_CP009506.1"/>
</dbReference>
<feature type="compositionally biased region" description="Polar residues" evidence="1">
    <location>
        <begin position="184"/>
        <end position="201"/>
    </location>
</feature>